<dbReference type="OrthoDB" id="10424503at2759"/>
<organism evidence="2 3">
    <name type="scientific">Entamoeba invadens IP1</name>
    <dbReference type="NCBI Taxonomy" id="370355"/>
    <lineage>
        <taxon>Eukaryota</taxon>
        <taxon>Amoebozoa</taxon>
        <taxon>Evosea</taxon>
        <taxon>Archamoebae</taxon>
        <taxon>Mastigamoebida</taxon>
        <taxon>Entamoebidae</taxon>
        <taxon>Entamoeba</taxon>
    </lineage>
</organism>
<dbReference type="VEuPathDB" id="AmoebaDB:EIN_403720"/>
<dbReference type="EMBL" id="KB206537">
    <property type="protein sequence ID" value="ELP90038.1"/>
    <property type="molecule type" value="Genomic_DNA"/>
</dbReference>
<reference evidence="2 3" key="1">
    <citation type="submission" date="2012-10" db="EMBL/GenBank/DDBJ databases">
        <authorList>
            <person name="Zafar N."/>
            <person name="Inman J."/>
            <person name="Hall N."/>
            <person name="Lorenzi H."/>
            <person name="Caler E."/>
        </authorList>
    </citation>
    <scope>NUCLEOTIDE SEQUENCE [LARGE SCALE GENOMIC DNA]</scope>
    <source>
        <strain evidence="2 3">IP1</strain>
    </source>
</reference>
<evidence type="ECO:0000313" key="2">
    <source>
        <dbReference type="EMBL" id="ELP90038.1"/>
    </source>
</evidence>
<evidence type="ECO:0000256" key="1">
    <source>
        <dbReference type="SAM" id="Coils"/>
    </source>
</evidence>
<dbReference type="OMA" id="TKPRLAN"/>
<protein>
    <recommendedName>
        <fullName evidence="4">Nuclear speckle splicing regulatory protein 1 N-terminal domain-containing protein</fullName>
    </recommendedName>
</protein>
<dbReference type="GeneID" id="14889086"/>
<dbReference type="AlphaFoldDB" id="A0A0A1U6J2"/>
<keyword evidence="3" id="KW-1185">Reference proteome</keyword>
<feature type="coiled-coil region" evidence="1">
    <location>
        <begin position="40"/>
        <end position="67"/>
    </location>
</feature>
<accession>A0A0A1U6J2</accession>
<sequence>MKSKKPVGVDEIADFDFDGELEKEKKMREETKPRLANRMLENAQIRRQFLEETKNKRNARLNDEEEKLTGKKFQKFETKSYQLMKEKEKKGKEEETDMAKFYSDVMFGNNTMMGDFLATEREERKFEEQKKRAKIEKQKKEEKLKSEKMIAEIEKQRGEIEIAKTVEQKREEIQLQNLMKSKNTKETVLDAKQRYLLRKQQQLN</sequence>
<evidence type="ECO:0000313" key="3">
    <source>
        <dbReference type="Proteomes" id="UP000014680"/>
    </source>
</evidence>
<dbReference type="KEGG" id="eiv:EIN_403720"/>
<name>A0A0A1U6J2_ENTIV</name>
<feature type="coiled-coil region" evidence="1">
    <location>
        <begin position="119"/>
        <end position="156"/>
    </location>
</feature>
<dbReference type="Proteomes" id="UP000014680">
    <property type="component" value="Unassembled WGS sequence"/>
</dbReference>
<evidence type="ECO:0008006" key="4">
    <source>
        <dbReference type="Google" id="ProtNLM"/>
    </source>
</evidence>
<proteinExistence type="predicted"/>
<keyword evidence="1" id="KW-0175">Coiled coil</keyword>
<dbReference type="RefSeq" id="XP_004256809.1">
    <property type="nucleotide sequence ID" value="XM_004256761.1"/>
</dbReference>
<gene>
    <name evidence="2" type="ORF">EIN_403720</name>
</gene>